<evidence type="ECO:0000313" key="4">
    <source>
        <dbReference type="Proteomes" id="UP000054563"/>
    </source>
</evidence>
<feature type="compositionally biased region" description="Basic and acidic residues" evidence="1">
    <location>
        <begin position="229"/>
        <end position="268"/>
    </location>
</feature>
<dbReference type="SMART" id="SM00271">
    <property type="entry name" value="DnaJ"/>
    <property type="match status" value="1"/>
</dbReference>
<dbReference type="PROSITE" id="PS00636">
    <property type="entry name" value="DNAJ_1"/>
    <property type="match status" value="1"/>
</dbReference>
<dbReference type="PRINTS" id="PR00625">
    <property type="entry name" value="JDOMAIN"/>
</dbReference>
<feature type="compositionally biased region" description="Basic and acidic residues" evidence="1">
    <location>
        <begin position="211"/>
        <end position="220"/>
    </location>
</feature>
<dbReference type="STRING" id="396776.A0A0J8S3S2"/>
<dbReference type="PANTHER" id="PTHR43096:SF58">
    <property type="entry name" value="CHAPERONE DNAJ-DOMAIN SUPERFAMILY PROTEIN"/>
    <property type="match status" value="1"/>
</dbReference>
<dbReference type="Pfam" id="PF00226">
    <property type="entry name" value="DnaJ"/>
    <property type="match status" value="1"/>
</dbReference>
<dbReference type="OrthoDB" id="10250354at2759"/>
<dbReference type="Gene3D" id="1.10.287.110">
    <property type="entry name" value="DnaJ domain"/>
    <property type="match status" value="1"/>
</dbReference>
<evidence type="ECO:0000313" key="3">
    <source>
        <dbReference type="EMBL" id="KMU91481.1"/>
    </source>
</evidence>
<accession>A0A0J8S3S2</accession>
<feature type="region of interest" description="Disordered" evidence="1">
    <location>
        <begin position="75"/>
        <end position="109"/>
    </location>
</feature>
<protein>
    <submittedName>
        <fullName evidence="3">DnaJ domain-containing protein, variant</fullName>
    </submittedName>
</protein>
<dbReference type="Proteomes" id="UP000054563">
    <property type="component" value="Unassembled WGS sequence"/>
</dbReference>
<dbReference type="PANTHER" id="PTHR43096">
    <property type="entry name" value="DNAJ HOMOLOG 1, MITOCHONDRIAL-RELATED"/>
    <property type="match status" value="1"/>
</dbReference>
<dbReference type="SUPFAM" id="SSF46565">
    <property type="entry name" value="Chaperone J-domain"/>
    <property type="match status" value="1"/>
</dbReference>
<organism evidence="3 4">
    <name type="scientific">Coccidioides immitis H538.4</name>
    <dbReference type="NCBI Taxonomy" id="396776"/>
    <lineage>
        <taxon>Eukaryota</taxon>
        <taxon>Fungi</taxon>
        <taxon>Dikarya</taxon>
        <taxon>Ascomycota</taxon>
        <taxon>Pezizomycotina</taxon>
        <taxon>Eurotiomycetes</taxon>
        <taxon>Eurotiomycetidae</taxon>
        <taxon>Onygenales</taxon>
        <taxon>Onygenaceae</taxon>
        <taxon>Coccidioides</taxon>
    </lineage>
</organism>
<reference evidence="4" key="1">
    <citation type="journal article" date="2010" name="Genome Res.">
        <title>Population genomic sequencing of Coccidioides fungi reveals recent hybridization and transposon control.</title>
        <authorList>
            <person name="Neafsey D.E."/>
            <person name="Barker B.M."/>
            <person name="Sharpton T.J."/>
            <person name="Stajich J.E."/>
            <person name="Park D.J."/>
            <person name="Whiston E."/>
            <person name="Hung C.-Y."/>
            <person name="McMahan C."/>
            <person name="White J."/>
            <person name="Sykes S."/>
            <person name="Heiman D."/>
            <person name="Young S."/>
            <person name="Zeng Q."/>
            <person name="Abouelleil A."/>
            <person name="Aftuck L."/>
            <person name="Bessette D."/>
            <person name="Brown A."/>
            <person name="FitzGerald M."/>
            <person name="Lui A."/>
            <person name="Macdonald J.P."/>
            <person name="Priest M."/>
            <person name="Orbach M.J."/>
            <person name="Galgiani J.N."/>
            <person name="Kirkland T.N."/>
            <person name="Cole G.T."/>
            <person name="Birren B.W."/>
            <person name="Henn M.R."/>
            <person name="Taylor J.W."/>
            <person name="Rounsley S.D."/>
        </authorList>
    </citation>
    <scope>NUCLEOTIDE SEQUENCE [LARGE SCALE GENOMIC DNA]</scope>
    <source>
        <strain evidence="4">H538.4</strain>
    </source>
</reference>
<dbReference type="EMBL" id="DS017037">
    <property type="protein sequence ID" value="KMU91481.1"/>
    <property type="molecule type" value="Genomic_DNA"/>
</dbReference>
<dbReference type="InterPro" id="IPR036869">
    <property type="entry name" value="J_dom_sf"/>
</dbReference>
<dbReference type="InterPro" id="IPR001623">
    <property type="entry name" value="DnaJ_domain"/>
</dbReference>
<feature type="region of interest" description="Disordered" evidence="1">
    <location>
        <begin position="129"/>
        <end position="472"/>
    </location>
</feature>
<evidence type="ECO:0000256" key="1">
    <source>
        <dbReference type="SAM" id="MobiDB-lite"/>
    </source>
</evidence>
<feature type="compositionally biased region" description="Basic and acidic residues" evidence="1">
    <location>
        <begin position="75"/>
        <end position="87"/>
    </location>
</feature>
<feature type="compositionally biased region" description="Polar residues" evidence="1">
    <location>
        <begin position="316"/>
        <end position="329"/>
    </location>
</feature>
<dbReference type="GO" id="GO:0051082">
    <property type="term" value="F:unfolded protein binding"/>
    <property type="evidence" value="ECO:0007669"/>
    <property type="project" value="TreeGrafter"/>
</dbReference>
<feature type="domain" description="J" evidence="2">
    <location>
        <begin position="8"/>
        <end position="76"/>
    </location>
</feature>
<dbReference type="InterPro" id="IPR018253">
    <property type="entry name" value="DnaJ_domain_CS"/>
</dbReference>
<feature type="compositionally biased region" description="Basic and acidic residues" evidence="1">
    <location>
        <begin position="136"/>
        <end position="193"/>
    </location>
</feature>
<dbReference type="GO" id="GO:0005737">
    <property type="term" value="C:cytoplasm"/>
    <property type="evidence" value="ECO:0007669"/>
    <property type="project" value="TreeGrafter"/>
</dbReference>
<feature type="region of interest" description="Disordered" evidence="1">
    <location>
        <begin position="496"/>
        <end position="536"/>
    </location>
</feature>
<name>A0A0J8S3S2_COCIT</name>
<dbReference type="FunFam" id="1.10.287.110:FF:000073">
    <property type="entry name" value="DnaJ domain protein"/>
    <property type="match status" value="1"/>
</dbReference>
<dbReference type="GO" id="GO:0042026">
    <property type="term" value="P:protein refolding"/>
    <property type="evidence" value="ECO:0007669"/>
    <property type="project" value="TreeGrafter"/>
</dbReference>
<dbReference type="PROSITE" id="PS50076">
    <property type="entry name" value="DNAJ_2"/>
    <property type="match status" value="1"/>
</dbReference>
<feature type="compositionally biased region" description="Basic and acidic residues" evidence="1">
    <location>
        <begin position="280"/>
        <end position="289"/>
    </location>
</feature>
<dbReference type="CDD" id="cd06257">
    <property type="entry name" value="DnaJ"/>
    <property type="match status" value="1"/>
</dbReference>
<gene>
    <name evidence="3" type="ORF">CIHG_09233</name>
</gene>
<proteinExistence type="predicted"/>
<sequence>MTSPLPPDPYAALGVSKDASTAEIKTAYRKLVLKCHPDKVKDESLRSQKQDEFQRVQEAYELLSDDTKRAKYDQKARMAEMRKEAMEKGGPSASFGHRTAGYDVRNGRVYEERVPRYYEEEMAFADEQWSSSSKYDGYEKRQTTKDSDEKKKKSRSSESKREPTKTRDDRAGRSSRAKNRDKERRRELSDKYSHTATYDSDSEESCCCPRDFPEPKIKRESRSKHPNPRPREYSDHWESSKHDSLQNDARRYIERTRNDVAAERERRSSGSPWTFSSVFRDAHHVDSPRRSSARPRASRNGSVDIIEPSPKRTHSSRTIPSLTTATSAPPNIKIPPTLGMSPPTRSSTYHVREKRDPPPIRRAETLPLGVSSRHGDPIVTKSSKLKDLYDSGYSSSSPGTPKISPPKSSKHVVVDEDDDFPRHRTVLVDPPYPSHRRTHSTSPPQREPVPFMMRPLPKSKRSKSRDIHARHDSIPKLRTSRDGLFAEITDDYYPRFSDERARYSPKIRQEDSYHEIYPRSYRSDPRSHTRKESCAY</sequence>
<evidence type="ECO:0000259" key="2">
    <source>
        <dbReference type="PROSITE" id="PS50076"/>
    </source>
</evidence>
<dbReference type="VEuPathDB" id="FungiDB:CIHG_09233"/>
<dbReference type="AlphaFoldDB" id="A0A0J8S3S2"/>
<feature type="compositionally biased region" description="Basic and acidic residues" evidence="1">
    <location>
        <begin position="350"/>
        <end position="364"/>
    </location>
</feature>
<dbReference type="eggNOG" id="KOG0715">
    <property type="taxonomic scope" value="Eukaryota"/>
</dbReference>